<evidence type="ECO:0000313" key="1">
    <source>
        <dbReference type="EMBL" id="QJB00472.1"/>
    </source>
</evidence>
<evidence type="ECO:0000313" key="2">
    <source>
        <dbReference type="EMBL" id="QJB03199.1"/>
    </source>
</evidence>
<name>A0A6M3M687_9ZZZZ</name>
<dbReference type="Pfam" id="PF11171">
    <property type="entry name" value="DUF2958"/>
    <property type="match status" value="1"/>
</dbReference>
<evidence type="ECO:0008006" key="3">
    <source>
        <dbReference type="Google" id="ProtNLM"/>
    </source>
</evidence>
<dbReference type="AlphaFoldDB" id="A0A6M3M687"/>
<dbReference type="InterPro" id="IPR021341">
    <property type="entry name" value="DUF2958"/>
</dbReference>
<dbReference type="EMBL" id="MT143694">
    <property type="protein sequence ID" value="QJB00472.1"/>
    <property type="molecule type" value="Genomic_DNA"/>
</dbReference>
<accession>A0A6M3M687</accession>
<organism evidence="1">
    <name type="scientific">viral metagenome</name>
    <dbReference type="NCBI Taxonomy" id="1070528"/>
    <lineage>
        <taxon>unclassified sequences</taxon>
        <taxon>metagenomes</taxon>
        <taxon>organismal metagenomes</taxon>
    </lineage>
</organism>
<sequence length="114" mass="13351">MKLMTEELKKQFPKLGATDGQPMRERVVYAKFFDPSGSWTWYAFEFDTKDEFFGLVDGFEKELGSFSLREMQSVKGPFGLGIERDLYFGQPKVGDIKRLAEWLKDWEDAEKRYG</sequence>
<protein>
    <recommendedName>
        <fullName evidence="3">DUF2958 domain-containing protein</fullName>
    </recommendedName>
</protein>
<reference evidence="1" key="1">
    <citation type="submission" date="2020-03" db="EMBL/GenBank/DDBJ databases">
        <title>The deep terrestrial virosphere.</title>
        <authorList>
            <person name="Holmfeldt K."/>
            <person name="Nilsson E."/>
            <person name="Simone D."/>
            <person name="Lopez-Fernandez M."/>
            <person name="Wu X."/>
            <person name="de Brujin I."/>
            <person name="Lundin D."/>
            <person name="Andersson A."/>
            <person name="Bertilsson S."/>
            <person name="Dopson M."/>
        </authorList>
    </citation>
    <scope>NUCLEOTIDE SEQUENCE</scope>
    <source>
        <strain evidence="1">MM171A00439</strain>
        <strain evidence="2">MM171B00856</strain>
    </source>
</reference>
<proteinExistence type="predicted"/>
<dbReference type="EMBL" id="MT143830">
    <property type="protein sequence ID" value="QJB03199.1"/>
    <property type="molecule type" value="Genomic_DNA"/>
</dbReference>
<gene>
    <name evidence="1" type="ORF">MM171A00439_0024</name>
    <name evidence="2" type="ORF">MM171B00856_0012</name>
</gene>